<comment type="caution">
    <text evidence="3">The sequence shown here is derived from an EMBL/GenBank/DDBJ whole genome shotgun (WGS) entry which is preliminary data.</text>
</comment>
<keyword evidence="1" id="KW-0479">Metal-binding</keyword>
<dbReference type="Pfam" id="PF00834">
    <property type="entry name" value="Ribul_P_3_epim"/>
    <property type="match status" value="1"/>
</dbReference>
<dbReference type="GO" id="GO:0046872">
    <property type="term" value="F:metal ion binding"/>
    <property type="evidence" value="ECO:0007669"/>
    <property type="project" value="UniProtKB-KW"/>
</dbReference>
<dbReference type="Gene3D" id="3.20.20.70">
    <property type="entry name" value="Aldolase class I"/>
    <property type="match status" value="1"/>
</dbReference>
<evidence type="ECO:0000256" key="2">
    <source>
        <dbReference type="ARBA" id="ARBA00023235"/>
    </source>
</evidence>
<reference evidence="3 4" key="1">
    <citation type="journal article" date="2016" name="Nat. Commun.">
        <title>Thousands of microbial genomes shed light on interconnected biogeochemical processes in an aquifer system.</title>
        <authorList>
            <person name="Anantharaman K."/>
            <person name="Brown C.T."/>
            <person name="Hug L.A."/>
            <person name="Sharon I."/>
            <person name="Castelle C.J."/>
            <person name="Probst A.J."/>
            <person name="Thomas B.C."/>
            <person name="Singh A."/>
            <person name="Wilkins M.J."/>
            <person name="Karaoz U."/>
            <person name="Brodie E.L."/>
            <person name="Williams K.H."/>
            <person name="Hubbard S.S."/>
            <person name="Banfield J.F."/>
        </authorList>
    </citation>
    <scope>NUCLEOTIDE SEQUENCE [LARGE SCALE GENOMIC DNA]</scope>
</reference>
<evidence type="ECO:0000313" key="4">
    <source>
        <dbReference type="Proteomes" id="UP000177626"/>
    </source>
</evidence>
<dbReference type="InterPro" id="IPR000056">
    <property type="entry name" value="Ribul_P_3_epim-like"/>
</dbReference>
<dbReference type="InterPro" id="IPR013785">
    <property type="entry name" value="Aldolase_TIM"/>
</dbReference>
<dbReference type="EMBL" id="MHKQ01000012">
    <property type="protein sequence ID" value="OGY94099.1"/>
    <property type="molecule type" value="Genomic_DNA"/>
</dbReference>
<protein>
    <recommendedName>
        <fullName evidence="5">Ribulose-phosphate 3-epimerase</fullName>
    </recommendedName>
</protein>
<dbReference type="PANTHER" id="PTHR11749">
    <property type="entry name" value="RIBULOSE-5-PHOSPHATE-3-EPIMERASE"/>
    <property type="match status" value="1"/>
</dbReference>
<dbReference type="AlphaFoldDB" id="A0A1G2BZY4"/>
<dbReference type="SUPFAM" id="SSF51366">
    <property type="entry name" value="Ribulose-phoshate binding barrel"/>
    <property type="match status" value="1"/>
</dbReference>
<dbReference type="GO" id="GO:0005975">
    <property type="term" value="P:carbohydrate metabolic process"/>
    <property type="evidence" value="ECO:0007669"/>
    <property type="project" value="InterPro"/>
</dbReference>
<organism evidence="3 4">
    <name type="scientific">Candidatus Komeilibacteria bacterium RIFOXYC1_FULL_37_11</name>
    <dbReference type="NCBI Taxonomy" id="1798555"/>
    <lineage>
        <taxon>Bacteria</taxon>
        <taxon>Candidatus Komeiliibacteriota</taxon>
    </lineage>
</organism>
<dbReference type="InterPro" id="IPR011060">
    <property type="entry name" value="RibuloseP-bd_barrel"/>
</dbReference>
<evidence type="ECO:0000313" key="3">
    <source>
        <dbReference type="EMBL" id="OGY94099.1"/>
    </source>
</evidence>
<name>A0A1G2BZY4_9BACT</name>
<proteinExistence type="predicted"/>
<evidence type="ECO:0000256" key="1">
    <source>
        <dbReference type="ARBA" id="ARBA00022723"/>
    </source>
</evidence>
<gene>
    <name evidence="3" type="ORF">A2406_01400</name>
</gene>
<keyword evidence="2" id="KW-0413">Isomerase</keyword>
<accession>A0A1G2BZY4</accession>
<evidence type="ECO:0008006" key="5">
    <source>
        <dbReference type="Google" id="ProtNLM"/>
    </source>
</evidence>
<dbReference type="GO" id="GO:0016857">
    <property type="term" value="F:racemase and epimerase activity, acting on carbohydrates and derivatives"/>
    <property type="evidence" value="ECO:0007669"/>
    <property type="project" value="InterPro"/>
</dbReference>
<dbReference type="Proteomes" id="UP000177626">
    <property type="component" value="Unassembled WGS sequence"/>
</dbReference>
<sequence>MTKRKIKIIPSLLALNKAEFIKQFKKVSPYFKCLQIDIMDGHLVKAKNTLTPQSIKNLTRQHKLEIHLMVKDLPRHINSWLKLKNVQKIIWHYEADKNIRHITFLNKYLKAHKIKTGLALNPNTSLAKIKNLIAYFDTIQLMGVTPGRQGQKFETKIIPKIKALRYKFPKINIEIDGGVNNQTFHALVRAGANIVCPGSYFQKSTNIRQALNKLK</sequence>